<protein>
    <submittedName>
        <fullName evidence="1">Uncharacterized protein</fullName>
    </submittedName>
</protein>
<evidence type="ECO:0000313" key="2">
    <source>
        <dbReference type="Proteomes" id="UP001185863"/>
    </source>
</evidence>
<name>A0AAE5A7J5_9NOCA</name>
<dbReference type="EMBL" id="JAWLUP010000052">
    <property type="protein sequence ID" value="MDV7266571.1"/>
    <property type="molecule type" value="Genomic_DNA"/>
</dbReference>
<sequence length="147" mass="16556">MRRFASTLLVVLALCAVAVALFYFTSRTPQDTAARPMEDKAFMIDGRPMTCRELFPPGCDFDLQYSYNRWGERLDSFVDTSDLGPYARDIGFAASAKLSLQACRLSETSGKTILEFVELARRDHPEAGSPQVFPFWNRARQFLCPGV</sequence>
<gene>
    <name evidence="1" type="ORF">R4315_18765</name>
</gene>
<evidence type="ECO:0000313" key="1">
    <source>
        <dbReference type="EMBL" id="MDV7266571.1"/>
    </source>
</evidence>
<dbReference type="AlphaFoldDB" id="A0AAE5A7J5"/>
<proteinExistence type="predicted"/>
<organism evidence="1 2">
    <name type="scientific">Rhodococcus oxybenzonivorans</name>
    <dbReference type="NCBI Taxonomy" id="1990687"/>
    <lineage>
        <taxon>Bacteria</taxon>
        <taxon>Bacillati</taxon>
        <taxon>Actinomycetota</taxon>
        <taxon>Actinomycetes</taxon>
        <taxon>Mycobacteriales</taxon>
        <taxon>Nocardiaceae</taxon>
        <taxon>Rhodococcus</taxon>
    </lineage>
</organism>
<dbReference type="Proteomes" id="UP001185863">
    <property type="component" value="Unassembled WGS sequence"/>
</dbReference>
<accession>A0AAE5A7J5</accession>
<comment type="caution">
    <text evidence="1">The sequence shown here is derived from an EMBL/GenBank/DDBJ whole genome shotgun (WGS) entry which is preliminary data.</text>
</comment>
<reference evidence="1" key="1">
    <citation type="submission" date="2023-10" db="EMBL/GenBank/DDBJ databases">
        <title>Development of a sustainable strategy for remediation of hydrocarbon-contaminated territories based on the waste exchange concept.</title>
        <authorList>
            <person name="Krivoruchko A."/>
        </authorList>
    </citation>
    <scope>NUCLEOTIDE SEQUENCE</scope>
    <source>
        <strain evidence="1">IEGM 68</strain>
    </source>
</reference>
<dbReference type="RefSeq" id="WP_213575603.1">
    <property type="nucleotide sequence ID" value="NZ_JAWLUP010000052.1"/>
</dbReference>